<reference evidence="15" key="1">
    <citation type="submission" date="2015-11" db="EMBL/GenBank/DDBJ databases">
        <authorList>
            <consortium name="International Coturnix japonica Genome Analysis Consortium"/>
            <person name="Warren W."/>
            <person name="Burt D.W."/>
            <person name="Antin P.B."/>
            <person name="Lanford R."/>
            <person name="Gros J."/>
            <person name="Wilson R.K."/>
        </authorList>
    </citation>
    <scope>NUCLEOTIDE SEQUENCE [LARGE SCALE GENOMIC DNA]</scope>
</reference>
<evidence type="ECO:0000256" key="1">
    <source>
        <dbReference type="ARBA" id="ARBA00000707"/>
    </source>
</evidence>
<comment type="similarity">
    <text evidence="4 11">Belongs to the peptidase C19 family.</text>
</comment>
<evidence type="ECO:0000256" key="12">
    <source>
        <dbReference type="SAM" id="MobiDB-lite"/>
    </source>
</evidence>
<feature type="compositionally biased region" description="Acidic residues" evidence="12">
    <location>
        <begin position="706"/>
        <end position="720"/>
    </location>
</feature>
<dbReference type="InterPro" id="IPR028889">
    <property type="entry name" value="USP"/>
</dbReference>
<evidence type="ECO:0000259" key="14">
    <source>
        <dbReference type="PROSITE" id="PS51283"/>
    </source>
</evidence>
<dbReference type="FunFam" id="3.30.2230.10:FF:000003">
    <property type="entry name" value="ubiquitin carboxyl-terminal hydrolase 15 isoform X1"/>
    <property type="match status" value="1"/>
</dbReference>
<evidence type="ECO:0000256" key="9">
    <source>
        <dbReference type="ARBA" id="ARBA00022807"/>
    </source>
</evidence>
<feature type="region of interest" description="Disordered" evidence="12">
    <location>
        <begin position="697"/>
        <end position="727"/>
    </location>
</feature>
<feature type="domain" description="DUSP" evidence="14">
    <location>
        <begin position="1"/>
        <end position="71"/>
    </location>
</feature>
<sequence>DSWDKYQMGDQNVYPGPIDNSGLLKDGDSQSLKEHLIDELDYILLPTEGWNRLVSWYTLMEGQEPIARKVVEQGMFVKHCKVEVYLTELKLCENGNMNNVVTRRFSKADTIDTIEKEIRKIFNIPGEKETRLWNKYMSNTFEPLNKPDSTIQDAGLYQGQVLVIEQKNEDGTWPRGSSTPNVKNSNYCLPSYTAYKNYDYTEPGRHNEQPGLCGLSNLGNTCFMNSAIQCLSNTPPLTEYFLNDKYQEELNFDNPLGMRGEIAKSYAELIKQMWSGKYSYVTPRAFKTQVGRFAPQFSGYQQQDCQELLAFLLDGLHEDLNRIRKKPYIQLKDADGRPDKVVAEEAWENHLKRNDSIIVDIFHGLFKSTLVCPECAKISVTFDPFCYLTLPLPMKKERTLEVFLVRMDPLAKPMQYKVVVPKIGNILDLCTALSALSGVAADKMIVTDIYNHRFHRIFAMDENLSSIMERDDIYVTEDTEQVIIPVCLREKCRHTSYSHSGSSLFGQPFLIMKCVCKLLLIQFLPCYWLSLWRCVLTYVQAAYAIGIFISFRYCPNCKEHQQATKKFDLWSLPPVLVVHLKRFSYSRYWRDKLDTLVGFPINDLDMSEFLINPNAGPCRYNLIAVSNHYGGMGGGHYTAFAKNKDDGKWYYFDDSSVSIACEDQIVSKAAYVLFYQRQDTISGTGFFPLDRETKQGASAATGIPLESDEDSNENDNDIENENCMHTN</sequence>
<keyword evidence="6 11" id="KW-0645">Protease</keyword>
<keyword evidence="9 11" id="KW-0788">Thiol protease</keyword>
<dbReference type="Gene3D" id="3.10.20.90">
    <property type="entry name" value="Phosphatidylinositol 3-kinase Catalytic Subunit, Chain A, domain 1"/>
    <property type="match status" value="1"/>
</dbReference>
<dbReference type="PROSITE" id="PS51283">
    <property type="entry name" value="DUSP"/>
    <property type="match status" value="1"/>
</dbReference>
<dbReference type="GO" id="GO:0004843">
    <property type="term" value="F:cysteine-type deubiquitinase activity"/>
    <property type="evidence" value="ECO:0007669"/>
    <property type="project" value="UniProtKB-UniRule"/>
</dbReference>
<dbReference type="SUPFAM" id="SSF54236">
    <property type="entry name" value="Ubiquitin-like"/>
    <property type="match status" value="1"/>
</dbReference>
<comment type="catalytic activity">
    <reaction evidence="1 11">
        <text>Thiol-dependent hydrolysis of ester, thioester, amide, peptide and isopeptide bonds formed by the C-terminal Gly of ubiquitin (a 76-residue protein attached to proteins as an intracellular targeting signal).</text>
        <dbReference type="EC" id="3.4.19.12"/>
    </reaction>
</comment>
<dbReference type="PROSITE" id="PS00973">
    <property type="entry name" value="USP_2"/>
    <property type="match status" value="1"/>
</dbReference>
<dbReference type="FunFam" id="3.90.70.10:FF:000013">
    <property type="entry name" value="ubiquitin carboxyl-terminal hydrolase 15 isoform X1"/>
    <property type="match status" value="1"/>
</dbReference>
<keyword evidence="16" id="KW-1185">Reference proteome</keyword>
<dbReference type="AlphaFoldDB" id="A0A8C2TUX6"/>
<dbReference type="InterPro" id="IPR006615">
    <property type="entry name" value="Pept_C19_DUSP"/>
</dbReference>
<dbReference type="Proteomes" id="UP000694412">
    <property type="component" value="Chromosome 1"/>
</dbReference>
<dbReference type="Pfam" id="PF00443">
    <property type="entry name" value="UCH"/>
    <property type="match status" value="1"/>
</dbReference>
<dbReference type="PROSITE" id="PS50235">
    <property type="entry name" value="USP_3"/>
    <property type="match status" value="1"/>
</dbReference>
<feature type="domain" description="USP" evidence="13">
    <location>
        <begin position="213"/>
        <end position="678"/>
    </location>
</feature>
<dbReference type="SMART" id="SM00695">
    <property type="entry name" value="DUSP"/>
    <property type="match status" value="1"/>
</dbReference>
<dbReference type="SUPFAM" id="SSF143791">
    <property type="entry name" value="DUSP-like"/>
    <property type="match status" value="1"/>
</dbReference>
<dbReference type="Pfam" id="PF06337">
    <property type="entry name" value="DUSP"/>
    <property type="match status" value="1"/>
</dbReference>
<proteinExistence type="inferred from homology"/>
<keyword evidence="8 11" id="KW-0378">Hydrolase</keyword>
<reference evidence="15" key="2">
    <citation type="submission" date="2025-08" db="UniProtKB">
        <authorList>
            <consortium name="Ensembl"/>
        </authorList>
    </citation>
    <scope>IDENTIFICATION</scope>
</reference>
<dbReference type="GO" id="GO:0016579">
    <property type="term" value="P:protein deubiquitination"/>
    <property type="evidence" value="ECO:0007669"/>
    <property type="project" value="InterPro"/>
</dbReference>
<reference evidence="15" key="3">
    <citation type="submission" date="2025-09" db="UniProtKB">
        <authorList>
            <consortium name="Ensembl"/>
        </authorList>
    </citation>
    <scope>IDENTIFICATION</scope>
</reference>
<dbReference type="PANTHER" id="PTHR21646:SF28">
    <property type="entry name" value="UBIQUITIN CARBOXYL-TERMINAL HYDROLASE 15"/>
    <property type="match status" value="1"/>
</dbReference>
<evidence type="ECO:0000313" key="15">
    <source>
        <dbReference type="Ensembl" id="ENSCJPP00005017762.1"/>
    </source>
</evidence>
<evidence type="ECO:0000313" key="16">
    <source>
        <dbReference type="Proteomes" id="UP000694412"/>
    </source>
</evidence>
<dbReference type="InterPro" id="IPR001394">
    <property type="entry name" value="Peptidase_C19_UCH"/>
</dbReference>
<dbReference type="PANTHER" id="PTHR21646">
    <property type="entry name" value="UBIQUITIN CARBOXYL-TERMINAL HYDROLASE"/>
    <property type="match status" value="1"/>
</dbReference>
<dbReference type="EC" id="3.4.19.12" evidence="11"/>
<dbReference type="SUPFAM" id="SSF54001">
    <property type="entry name" value="Cysteine proteinases"/>
    <property type="match status" value="1"/>
</dbReference>
<evidence type="ECO:0000259" key="13">
    <source>
        <dbReference type="PROSITE" id="PS50235"/>
    </source>
</evidence>
<evidence type="ECO:0000256" key="3">
    <source>
        <dbReference type="ARBA" id="ARBA00004496"/>
    </source>
</evidence>
<evidence type="ECO:0000256" key="6">
    <source>
        <dbReference type="ARBA" id="ARBA00022670"/>
    </source>
</evidence>
<evidence type="ECO:0000256" key="8">
    <source>
        <dbReference type="ARBA" id="ARBA00022801"/>
    </source>
</evidence>
<dbReference type="GeneTree" id="ENSGT00940000154932"/>
<dbReference type="Ensembl" id="ENSCJPT00005024734.1">
    <property type="protein sequence ID" value="ENSCJPP00005017762.1"/>
    <property type="gene ID" value="ENSCJPG00005013459.1"/>
</dbReference>
<keyword evidence="10" id="KW-0539">Nucleus</keyword>
<dbReference type="InterPro" id="IPR038765">
    <property type="entry name" value="Papain-like_cys_pep_sf"/>
</dbReference>
<evidence type="ECO:0000256" key="2">
    <source>
        <dbReference type="ARBA" id="ARBA00004123"/>
    </source>
</evidence>
<dbReference type="FunFam" id="3.10.20.90:FF:000020">
    <property type="entry name" value="ubiquitin carboxyl-terminal hydrolase 15 isoform X2"/>
    <property type="match status" value="1"/>
</dbReference>
<dbReference type="PROSITE" id="PS00972">
    <property type="entry name" value="USP_1"/>
    <property type="match status" value="1"/>
</dbReference>
<name>A0A8C2TUX6_COTJA</name>
<dbReference type="InterPro" id="IPR035927">
    <property type="entry name" value="DUSP-like_sf"/>
</dbReference>
<dbReference type="CDD" id="cd02674">
    <property type="entry name" value="Peptidase_C19R"/>
    <property type="match status" value="1"/>
</dbReference>
<evidence type="ECO:0000256" key="11">
    <source>
        <dbReference type="RuleBase" id="RU366025"/>
    </source>
</evidence>
<evidence type="ECO:0000256" key="7">
    <source>
        <dbReference type="ARBA" id="ARBA00022786"/>
    </source>
</evidence>
<dbReference type="Gene3D" id="3.90.70.10">
    <property type="entry name" value="Cysteine proteinases"/>
    <property type="match status" value="2"/>
</dbReference>
<dbReference type="Pfam" id="PF14836">
    <property type="entry name" value="Ubiquitin_3"/>
    <property type="match status" value="1"/>
</dbReference>
<keyword evidence="7 11" id="KW-0833">Ubl conjugation pathway</keyword>
<dbReference type="GO" id="GO:0005737">
    <property type="term" value="C:cytoplasm"/>
    <property type="evidence" value="ECO:0007669"/>
    <property type="project" value="UniProtKB-SubCell"/>
</dbReference>
<organism evidence="15 16">
    <name type="scientific">Coturnix japonica</name>
    <name type="common">Japanese quail</name>
    <name type="synonym">Coturnix coturnix japonica</name>
    <dbReference type="NCBI Taxonomy" id="93934"/>
    <lineage>
        <taxon>Eukaryota</taxon>
        <taxon>Metazoa</taxon>
        <taxon>Chordata</taxon>
        <taxon>Craniata</taxon>
        <taxon>Vertebrata</taxon>
        <taxon>Euteleostomi</taxon>
        <taxon>Archelosauria</taxon>
        <taxon>Archosauria</taxon>
        <taxon>Dinosauria</taxon>
        <taxon>Saurischia</taxon>
        <taxon>Theropoda</taxon>
        <taxon>Coelurosauria</taxon>
        <taxon>Aves</taxon>
        <taxon>Neognathae</taxon>
        <taxon>Galloanserae</taxon>
        <taxon>Galliformes</taxon>
        <taxon>Phasianidae</taxon>
        <taxon>Perdicinae</taxon>
        <taxon>Coturnix</taxon>
    </lineage>
</organism>
<gene>
    <name evidence="15" type="primary">USP15</name>
</gene>
<accession>A0A8C2TUX6</accession>
<evidence type="ECO:0000256" key="10">
    <source>
        <dbReference type="ARBA" id="ARBA00023242"/>
    </source>
</evidence>
<dbReference type="InterPro" id="IPR018200">
    <property type="entry name" value="USP_CS"/>
</dbReference>
<keyword evidence="5" id="KW-0963">Cytoplasm</keyword>
<dbReference type="InterPro" id="IPR050185">
    <property type="entry name" value="Ub_carboxyl-term_hydrolase"/>
</dbReference>
<evidence type="ECO:0000256" key="4">
    <source>
        <dbReference type="ARBA" id="ARBA00009085"/>
    </source>
</evidence>
<dbReference type="InterPro" id="IPR028135">
    <property type="entry name" value="Ub_USP-typ"/>
</dbReference>
<comment type="subcellular location">
    <subcellularLocation>
        <location evidence="3">Cytoplasm</location>
    </subcellularLocation>
    <subcellularLocation>
        <location evidence="2">Nucleus</location>
    </subcellularLocation>
</comment>
<dbReference type="GO" id="GO:0005634">
    <property type="term" value="C:nucleus"/>
    <property type="evidence" value="ECO:0007669"/>
    <property type="project" value="UniProtKB-SubCell"/>
</dbReference>
<evidence type="ECO:0000256" key="5">
    <source>
        <dbReference type="ARBA" id="ARBA00022490"/>
    </source>
</evidence>
<dbReference type="Gene3D" id="3.30.2230.10">
    <property type="entry name" value="DUSP-like"/>
    <property type="match status" value="1"/>
</dbReference>
<dbReference type="GO" id="GO:0006508">
    <property type="term" value="P:proteolysis"/>
    <property type="evidence" value="ECO:0007669"/>
    <property type="project" value="UniProtKB-KW"/>
</dbReference>
<protein>
    <recommendedName>
        <fullName evidence="11">Ubiquitin carboxyl-terminal hydrolase</fullName>
        <ecNumber evidence="11">3.4.19.12</ecNumber>
    </recommendedName>
</protein>
<dbReference type="InterPro" id="IPR029071">
    <property type="entry name" value="Ubiquitin-like_domsf"/>
</dbReference>